<dbReference type="SMART" id="SM00093">
    <property type="entry name" value="SERPIN"/>
    <property type="match status" value="1"/>
</dbReference>
<evidence type="ECO:0000256" key="19">
    <source>
        <dbReference type="ARBA" id="ARBA00055755"/>
    </source>
</evidence>
<dbReference type="GO" id="GO:0004867">
    <property type="term" value="F:serine-type endopeptidase inhibitor activity"/>
    <property type="evidence" value="ECO:0007669"/>
    <property type="project" value="UniProtKB-KW"/>
</dbReference>
<dbReference type="FunFam" id="1.10.418.70:FF:000001">
    <property type="entry name" value="Intraflagellar transport protein 81 homolog"/>
    <property type="match status" value="1"/>
</dbReference>
<comment type="similarity">
    <text evidence="18">Belongs to the IFT81 family.</text>
</comment>
<feature type="domain" description="Septin-type G" evidence="25">
    <location>
        <begin position="632"/>
        <end position="905"/>
    </location>
</feature>
<dbReference type="GO" id="GO:0030154">
    <property type="term" value="P:cell differentiation"/>
    <property type="evidence" value="ECO:0007669"/>
    <property type="project" value="UniProtKB-KW"/>
</dbReference>
<keyword evidence="12 24" id="KW-0175">Coiled coil</keyword>
<proteinExistence type="inferred from homology"/>
<dbReference type="GO" id="GO:0060271">
    <property type="term" value="P:cilium assembly"/>
    <property type="evidence" value="ECO:0007669"/>
    <property type="project" value="UniProtKB-ARBA"/>
</dbReference>
<comment type="caution">
    <text evidence="26">The sequence shown here is derived from an EMBL/GenBank/DDBJ whole genome shotgun (WGS) entry which is preliminary data.</text>
</comment>
<evidence type="ECO:0000256" key="4">
    <source>
        <dbReference type="ARBA" id="ARBA00022618"/>
    </source>
</evidence>
<dbReference type="GO" id="GO:0030992">
    <property type="term" value="C:intraciliary transport particle B"/>
    <property type="evidence" value="ECO:0007669"/>
    <property type="project" value="UniProtKB-ARBA"/>
</dbReference>
<dbReference type="Proteomes" id="UP000617340">
    <property type="component" value="Unassembled WGS sequence"/>
</dbReference>
<dbReference type="SUPFAM" id="SSF56574">
    <property type="entry name" value="Serpins"/>
    <property type="match status" value="2"/>
</dbReference>
<dbReference type="Pfam" id="PF00079">
    <property type="entry name" value="Serpin"/>
    <property type="match status" value="2"/>
</dbReference>
<evidence type="ECO:0000256" key="1">
    <source>
        <dbReference type="ARBA" id="ARBA00004120"/>
    </source>
</evidence>
<evidence type="ECO:0000256" key="16">
    <source>
        <dbReference type="ARBA" id="ARBA00023273"/>
    </source>
</evidence>
<evidence type="ECO:0000256" key="2">
    <source>
        <dbReference type="ARBA" id="ARBA00022490"/>
    </source>
</evidence>
<reference evidence="26" key="1">
    <citation type="journal article" date="2020" name="G3 (Bethesda)">
        <title>High-Quality Assemblies for Three Invasive Social Wasps from the &lt;i&gt;Vespula&lt;/i&gt; Genus.</title>
        <authorList>
            <person name="Harrop T.W.R."/>
            <person name="Guhlin J."/>
            <person name="McLaughlin G.M."/>
            <person name="Permina E."/>
            <person name="Stockwell P."/>
            <person name="Gilligan J."/>
            <person name="Le Lec M.F."/>
            <person name="Gruber M.A.M."/>
            <person name="Quinn O."/>
            <person name="Lovegrove M."/>
            <person name="Duncan E.J."/>
            <person name="Remnant E.J."/>
            <person name="Van Eeckhoven J."/>
            <person name="Graham B."/>
            <person name="Knapp R.A."/>
            <person name="Langford K.W."/>
            <person name="Kronenberg Z."/>
            <person name="Press M.O."/>
            <person name="Eacker S.M."/>
            <person name="Wilson-Rankin E.E."/>
            <person name="Purcell J."/>
            <person name="Lester P.J."/>
            <person name="Dearden P.K."/>
        </authorList>
    </citation>
    <scope>NUCLEOTIDE SEQUENCE</scope>
    <source>
        <strain evidence="26">Linc-1</strain>
    </source>
</reference>
<dbReference type="InterPro" id="IPR016491">
    <property type="entry name" value="Septin"/>
</dbReference>
<keyword evidence="15" id="KW-0206">Cytoskeleton</keyword>
<dbReference type="Gene3D" id="2.30.39.10">
    <property type="entry name" value="Alpha-1-antitrypsin, domain 1"/>
    <property type="match status" value="1"/>
</dbReference>
<keyword evidence="4" id="KW-0132">Cell division</keyword>
<evidence type="ECO:0000256" key="22">
    <source>
        <dbReference type="RuleBase" id="RU000411"/>
    </source>
</evidence>
<feature type="coiled-coil region" evidence="24">
    <location>
        <begin position="480"/>
        <end position="611"/>
    </location>
</feature>
<evidence type="ECO:0000256" key="7">
    <source>
        <dbReference type="ARBA" id="ARBA00022782"/>
    </source>
</evidence>
<dbReference type="InterPro" id="IPR036186">
    <property type="entry name" value="Serpin_sf"/>
</dbReference>
<keyword evidence="14 23" id="KW-0342">GTP-binding</keyword>
<keyword evidence="13" id="KW-0969">Cilium</keyword>
<dbReference type="FunFam" id="3.40.50.300:FF:000064">
    <property type="entry name" value="Septin 4"/>
    <property type="match status" value="1"/>
</dbReference>
<evidence type="ECO:0000256" key="21">
    <source>
        <dbReference type="ARBA" id="ARBA00079903"/>
    </source>
</evidence>
<comment type="subcellular location">
    <subcellularLocation>
        <location evidence="1">Cytoplasm</location>
        <location evidence="1">Cytoskeleton</location>
        <location evidence="1">Cilium basal body</location>
    </subcellularLocation>
</comment>
<evidence type="ECO:0000256" key="23">
    <source>
        <dbReference type="RuleBase" id="RU004560"/>
    </source>
</evidence>
<gene>
    <name evidence="26" type="ORF">HZH68_008723</name>
</gene>
<dbReference type="FunFam" id="2.30.39.10:FF:000035">
    <property type="entry name" value="Serine protease inhibitor (serpin) 16"/>
    <property type="match status" value="1"/>
</dbReference>
<dbReference type="Pfam" id="PF18383">
    <property type="entry name" value="IFT81_CH"/>
    <property type="match status" value="1"/>
</dbReference>
<keyword evidence="6 23" id="KW-0547">Nucleotide-binding</keyword>
<dbReference type="PROSITE" id="PS51719">
    <property type="entry name" value="G_SEPTIN"/>
    <property type="match status" value="1"/>
</dbReference>
<keyword evidence="17" id="KW-0131">Cell cycle</keyword>
<comment type="function">
    <text evidence="19">Component of the intraflagellar transport (IFT) complex B: together with IFT74, forms a tubulin-binding module that specifically mediates transport of tubulin within the cilium. Binds tubulin via its CH (calponin-homology)-like region. Required for ciliogenesis. Required for proper regulation of SHH signaling. Plays an important role during spermatogenesis by modulating the assembly and elongation of the sperm flagella.</text>
</comment>
<evidence type="ECO:0000256" key="10">
    <source>
        <dbReference type="ARBA" id="ARBA00022900"/>
    </source>
</evidence>
<keyword evidence="3" id="KW-0597">Phosphoprotein</keyword>
<dbReference type="Gene3D" id="1.10.418.70">
    <property type="entry name" value="Intraflagellar transport protein 81, N-terminal domain"/>
    <property type="match status" value="1"/>
</dbReference>
<keyword evidence="2" id="KW-0963">Cytoplasm</keyword>
<keyword evidence="16" id="KW-0966">Cell projection</keyword>
<dbReference type="GO" id="GO:0005737">
    <property type="term" value="C:cytoplasm"/>
    <property type="evidence" value="ECO:0007669"/>
    <property type="project" value="UniProtKB-ARBA"/>
</dbReference>
<comment type="similarity">
    <text evidence="23">Belongs to the TRAFAC class TrmE-Era-EngA-EngB-Septin-like GTPase superfamily. Septin GTPase family.</text>
</comment>
<evidence type="ECO:0000256" key="5">
    <source>
        <dbReference type="ARBA" id="ARBA00022690"/>
    </source>
</evidence>
<evidence type="ECO:0000256" key="15">
    <source>
        <dbReference type="ARBA" id="ARBA00023212"/>
    </source>
</evidence>
<dbReference type="GO" id="GO:0042073">
    <property type="term" value="P:intraciliary transport"/>
    <property type="evidence" value="ECO:0007669"/>
    <property type="project" value="UniProtKB-ARBA"/>
</dbReference>
<dbReference type="GO" id="GO:0007283">
    <property type="term" value="P:spermatogenesis"/>
    <property type="evidence" value="ECO:0007669"/>
    <property type="project" value="UniProtKB-KW"/>
</dbReference>
<dbReference type="CDD" id="cd01850">
    <property type="entry name" value="CDC_Septin"/>
    <property type="match status" value="1"/>
</dbReference>
<evidence type="ECO:0000259" key="25">
    <source>
        <dbReference type="PROSITE" id="PS51719"/>
    </source>
</evidence>
<sequence length="1758" mass="197857">MSENIKFIVVEVNKLLEKNYNLIGFSALNPEDLLQILSDVLIKIQQQDAPKIDIKTETPEQSSVRILSALRILKYQPNSDPATFRQGIVRGDTETIYAILTWLLTHKDIVRQRAYLARFLVKIEIPSDYLGDPEIAALYEQYSNMVNQFKAIHKEREIGKKNFEIAAEFTEDLKAMEKEKEAVLLRIEKMKVKAQPALHLLDAARALRMEKDRERDLALQKEQESKIMSGLQISFQGIERELQTLKRTSEEITPQTLIQHLTDEVTVQTAIMKEKLAYEIEMKKKRIAALMSVRGYSYLGQDQITTLRNKLDLITKEIQGLVETKITKTDNDKMEPFRQQATTISNMKRNVLERLENTNDRLKEFQAKLEEKREQSKIFMEEMAPKGEDLKKYVAHLKIKSVSYKRYRAELTALKAEIGVLQRTAVILKAQAALIDQGNKNLDLGKQSIPDNYTPANAFSTNVQLSKMISALRVKLLPLLNEAQALRQQSRDVKERYRKANTVQSTLETVIGSPTGNILFEINQLKEKIAKDKEEKRRLEEALLKMKNLEQRIQKEMDASSSSDNTRSLKDELSDSIAVEEEIMKNLKLQKENLEKDADKNEKQTQQWNQIAADYIGFATLPEQVHRKSVKRGFEFTLMVLGETGLGKSTLINSLFLGDLYKERRIPDASERIDKTTTIEKKTMDIEERGVRLRLTIVDTPGFGDAVNCEDTWKPCLAYIDEQFRQYFTDESGLNRKNIQDNRVHCCLYFIPPYGHGLRQLDLEVLRRLHRKVNVVPVIAKADTLTTQEVKKLKERILADIEEHEIQIYQFPDCDSDEDEEFKQQDKELKACIPFAVVGSSTVLEVAGRKVHGRQYPWGVVEVENPKHSDFVKLRTMLISTHMQDLKDVTQDVHYENFRAQCISQISQQAIRERSKLKRDSGPHFENNISDTDRLLLQKDEEIRRMQDILAQMQEKLKATGQVGNNIGMRGRVGSLGNDLDVTDVDKKRSRLIVLAKSQLIYPDQYEYTKTSIYPAYANNQRRSYSADVAYAASAVPAAPMVYYASSAAPVAYSAPVAAPVAYSAPVAAPVVYSAPAPAVATPVAYSAPAPAAVAAAPVEYYASGAAPVTYSAPAPAPAAAAAAPVEYYASGAAPVAYSAPAPAPAAAAAPVEYYASGAAPMIYYAVPPRSIAYYPSSASIVNQLPKRPKETFLSPAASQININTIAPPISPLAQSLPSDWAYRVNDIISKGVTKLALNIQNVIYANNLASVKDEKDNIVFSPLNIAGSLALVHLGSAGITFEEVSRILGLAAGVDISTHSELVHQMFGLLISVVHDKVLESTRIIDIASAIFLQEGFPIRPEFRTISEDVYQSAVMNVDFQERGKEAQDKINAWVKEKTNGKISTILNDVPSAATKVIIASALYFNAEWNRYFIKGATGRKAFSIEPNQQILVDMMYNAGDFPFYEDKNYGVKIVGLPYKGLDTTMYIMLPKAEGARALGEFERTLTPEIIEYLIENMRNQTTIIGMPKMKITSSLKLKKVLESLGLTSLFNPAAADLSLLSPGSGELIANSVPNLEAISPTNSTRSNKSFNNQNRQSNNRDQLIFSRFGSDVDGQQMYKKHLFKYTDNTRGYNIEQWATGFNIRRQRKRREIETEPIDDESNVKRVRRQTRPMSDDFLRIVESRNFRSFGLDDLRNSATIANPGLYADEVLHKVDIDINEKGTEAAAATTIVLERDGRQKRLLANRPFLFFIRHNPTKLILFWGTINTPTPNFLNT</sequence>
<evidence type="ECO:0000256" key="20">
    <source>
        <dbReference type="ARBA" id="ARBA00073058"/>
    </source>
</evidence>
<dbReference type="InterPro" id="IPR043016">
    <property type="entry name" value="IFT81_N_sf"/>
</dbReference>
<dbReference type="Gene3D" id="3.30.497.10">
    <property type="entry name" value="Antithrombin, subunit I, domain 2"/>
    <property type="match status" value="2"/>
</dbReference>
<dbReference type="GO" id="GO:0051301">
    <property type="term" value="P:cell division"/>
    <property type="evidence" value="ECO:0007669"/>
    <property type="project" value="UniProtKB-KW"/>
</dbReference>
<evidence type="ECO:0000256" key="11">
    <source>
        <dbReference type="ARBA" id="ARBA00022990"/>
    </source>
</evidence>
<dbReference type="GO" id="GO:0005929">
    <property type="term" value="C:cilium"/>
    <property type="evidence" value="ECO:0007669"/>
    <property type="project" value="UniProtKB-ARBA"/>
</dbReference>
<dbReference type="Pfam" id="PF00735">
    <property type="entry name" value="Septin"/>
    <property type="match status" value="1"/>
</dbReference>
<organism evidence="26 27">
    <name type="scientific">Vespula germanica</name>
    <name type="common">German yellow jacket</name>
    <name type="synonym">Paravespula germanica</name>
    <dbReference type="NCBI Taxonomy" id="30212"/>
    <lineage>
        <taxon>Eukaryota</taxon>
        <taxon>Metazoa</taxon>
        <taxon>Ecdysozoa</taxon>
        <taxon>Arthropoda</taxon>
        <taxon>Hexapoda</taxon>
        <taxon>Insecta</taxon>
        <taxon>Pterygota</taxon>
        <taxon>Neoptera</taxon>
        <taxon>Endopterygota</taxon>
        <taxon>Hymenoptera</taxon>
        <taxon>Apocrita</taxon>
        <taxon>Aculeata</taxon>
        <taxon>Vespoidea</taxon>
        <taxon>Vespidae</taxon>
        <taxon>Vespinae</taxon>
        <taxon>Vespula</taxon>
    </lineage>
</organism>
<dbReference type="SUPFAM" id="SSF52540">
    <property type="entry name" value="P-loop containing nucleoside triphosphate hydrolases"/>
    <property type="match status" value="1"/>
</dbReference>
<evidence type="ECO:0000256" key="18">
    <source>
        <dbReference type="ARBA" id="ARBA00043983"/>
    </source>
</evidence>
<dbReference type="InterPro" id="IPR023795">
    <property type="entry name" value="Serpin_CS"/>
</dbReference>
<dbReference type="InterPro" id="IPR023796">
    <property type="entry name" value="Serpin_dom"/>
</dbReference>
<evidence type="ECO:0000313" key="27">
    <source>
        <dbReference type="Proteomes" id="UP000617340"/>
    </source>
</evidence>
<keyword evidence="10" id="KW-0722">Serine protease inhibitor</keyword>
<evidence type="ECO:0000256" key="12">
    <source>
        <dbReference type="ARBA" id="ARBA00023054"/>
    </source>
</evidence>
<dbReference type="GO" id="GO:0005576">
    <property type="term" value="C:extracellular region"/>
    <property type="evidence" value="ECO:0007669"/>
    <property type="project" value="UniProtKB-ARBA"/>
</dbReference>
<dbReference type="EMBL" id="JACSDZ010000008">
    <property type="protein sequence ID" value="KAF7397501.1"/>
    <property type="molecule type" value="Genomic_DNA"/>
</dbReference>
<dbReference type="PANTHER" id="PTHR18884">
    <property type="entry name" value="SEPTIN"/>
    <property type="match status" value="1"/>
</dbReference>
<feature type="coiled-coil region" evidence="24">
    <location>
        <begin position="166"/>
        <end position="193"/>
    </location>
</feature>
<dbReference type="InterPro" id="IPR027417">
    <property type="entry name" value="P-loop_NTPase"/>
</dbReference>
<evidence type="ECO:0000256" key="3">
    <source>
        <dbReference type="ARBA" id="ARBA00022553"/>
    </source>
</evidence>
<evidence type="ECO:0000256" key="8">
    <source>
        <dbReference type="ARBA" id="ARBA00022794"/>
    </source>
</evidence>
<evidence type="ECO:0000256" key="24">
    <source>
        <dbReference type="SAM" id="Coils"/>
    </source>
</evidence>
<name>A0A834K571_VESGE</name>
<keyword evidence="27" id="KW-1185">Reference proteome</keyword>
<dbReference type="GO" id="GO:0005815">
    <property type="term" value="C:microtubule organizing center"/>
    <property type="evidence" value="ECO:0007669"/>
    <property type="project" value="UniProtKB-ARBA"/>
</dbReference>
<evidence type="ECO:0000313" key="26">
    <source>
        <dbReference type="EMBL" id="KAF7397501.1"/>
    </source>
</evidence>
<feature type="coiled-coil region" evidence="24">
    <location>
        <begin position="348"/>
        <end position="424"/>
    </location>
</feature>
<dbReference type="InterPro" id="IPR030379">
    <property type="entry name" value="G_SEPTIN_dom"/>
</dbReference>
<keyword evidence="5" id="KW-0646">Protease inhibitor</keyword>
<evidence type="ECO:0000256" key="14">
    <source>
        <dbReference type="ARBA" id="ARBA00023134"/>
    </source>
</evidence>
<protein>
    <recommendedName>
        <fullName evidence="20">Intraflagellar transport protein 81 homolog</fullName>
    </recommendedName>
    <alternativeName>
        <fullName evidence="21">Carnitine deficiency-associated protein expressed in ventricle 1</fullName>
    </alternativeName>
</protein>
<evidence type="ECO:0000256" key="13">
    <source>
        <dbReference type="ARBA" id="ARBA00023069"/>
    </source>
</evidence>
<accession>A0A834K571</accession>
<dbReference type="GO" id="GO:0005525">
    <property type="term" value="F:GTP binding"/>
    <property type="evidence" value="ECO:0007669"/>
    <property type="project" value="UniProtKB-KW"/>
</dbReference>
<dbReference type="InterPro" id="IPR042178">
    <property type="entry name" value="Serpin_sf_1"/>
</dbReference>
<dbReference type="PROSITE" id="PS00284">
    <property type="entry name" value="SERPIN"/>
    <property type="match status" value="1"/>
</dbReference>
<dbReference type="InterPro" id="IPR042185">
    <property type="entry name" value="Serpin_sf_2"/>
</dbReference>
<comment type="similarity">
    <text evidence="22">Belongs to the serpin family.</text>
</comment>
<evidence type="ECO:0000256" key="9">
    <source>
        <dbReference type="ARBA" id="ARBA00022871"/>
    </source>
</evidence>
<evidence type="ECO:0000256" key="6">
    <source>
        <dbReference type="ARBA" id="ARBA00022741"/>
    </source>
</evidence>
<keyword evidence="8" id="KW-0970">Cilium biogenesis/degradation</keyword>
<keyword evidence="9" id="KW-0744">Spermatogenesis</keyword>
<evidence type="ECO:0000256" key="17">
    <source>
        <dbReference type="ARBA" id="ARBA00023306"/>
    </source>
</evidence>
<dbReference type="InterPro" id="IPR041146">
    <property type="entry name" value="IFT81_CH"/>
</dbReference>
<keyword evidence="7" id="KW-0221">Differentiation</keyword>
<dbReference type="Gene3D" id="3.40.50.300">
    <property type="entry name" value="P-loop containing nucleotide triphosphate hydrolases"/>
    <property type="match status" value="1"/>
</dbReference>
<dbReference type="GO" id="GO:0045861">
    <property type="term" value="P:negative regulation of proteolysis"/>
    <property type="evidence" value="ECO:0007669"/>
    <property type="project" value="UniProtKB-ARBA"/>
</dbReference>
<keyword evidence="11" id="KW-0007">Acetylation</keyword>